<keyword evidence="2" id="KW-1185">Reference proteome</keyword>
<accession>A0A9P1N0P6</accession>
<name>A0A9P1N0P6_9PELO</name>
<evidence type="ECO:0000313" key="2">
    <source>
        <dbReference type="Proteomes" id="UP001152747"/>
    </source>
</evidence>
<evidence type="ECO:0008006" key="3">
    <source>
        <dbReference type="Google" id="ProtNLM"/>
    </source>
</evidence>
<gene>
    <name evidence="1" type="ORF">CAMP_LOCUS6033</name>
</gene>
<sequence>MGAGLSKYSGRIGWFDLPFDMRRSIIDLMDLKTRFQFAQCSIHCLKEVAESRNYIERIELNECGKGMERDINIIIISSNNEKWWFRIQYNVVFTWPKIVCLKPLVIWGQKDERVEEGELFENGDLNDVALKYFNGLVKKNTKSLKSVKILIDDFPYNQTNIKNLKFTNLRYLVLYENKHGIDPIMSGFVDFDMITRVEYNVKIPDLKLDDLFKMKSMNRKLINPIFSLEEFEDFLIQLLFVEEYDEQIKEIELDLKGIEKKMGKNNTHEYFIEIIRKYAEPRGLSMIINGEWKCQTGFIRPSKKWKHREHCIYFIEDCFKYFMISELVQ</sequence>
<proteinExistence type="predicted"/>
<dbReference type="EMBL" id="CANHGI010000002">
    <property type="protein sequence ID" value="CAI5443396.1"/>
    <property type="molecule type" value="Genomic_DNA"/>
</dbReference>
<comment type="caution">
    <text evidence="1">The sequence shown here is derived from an EMBL/GenBank/DDBJ whole genome shotgun (WGS) entry which is preliminary data.</text>
</comment>
<dbReference type="AlphaFoldDB" id="A0A9P1N0P6"/>
<reference evidence="1" key="1">
    <citation type="submission" date="2022-11" db="EMBL/GenBank/DDBJ databases">
        <authorList>
            <person name="Kikuchi T."/>
        </authorList>
    </citation>
    <scope>NUCLEOTIDE SEQUENCE</scope>
    <source>
        <strain evidence="1">PS1010</strain>
    </source>
</reference>
<organism evidence="1 2">
    <name type="scientific">Caenorhabditis angaria</name>
    <dbReference type="NCBI Taxonomy" id="860376"/>
    <lineage>
        <taxon>Eukaryota</taxon>
        <taxon>Metazoa</taxon>
        <taxon>Ecdysozoa</taxon>
        <taxon>Nematoda</taxon>
        <taxon>Chromadorea</taxon>
        <taxon>Rhabditida</taxon>
        <taxon>Rhabditina</taxon>
        <taxon>Rhabditomorpha</taxon>
        <taxon>Rhabditoidea</taxon>
        <taxon>Rhabditidae</taxon>
        <taxon>Peloderinae</taxon>
        <taxon>Caenorhabditis</taxon>
    </lineage>
</organism>
<protein>
    <recommendedName>
        <fullName evidence="3">F-box domain-containing protein</fullName>
    </recommendedName>
</protein>
<dbReference type="Proteomes" id="UP001152747">
    <property type="component" value="Unassembled WGS sequence"/>
</dbReference>
<evidence type="ECO:0000313" key="1">
    <source>
        <dbReference type="EMBL" id="CAI5443396.1"/>
    </source>
</evidence>